<dbReference type="InterPro" id="IPR000421">
    <property type="entry name" value="FA58C"/>
</dbReference>
<dbReference type="PROSITE" id="PS50022">
    <property type="entry name" value="FA58C_3"/>
    <property type="match status" value="1"/>
</dbReference>
<dbReference type="Pfam" id="PF09479">
    <property type="entry name" value="Flg_new"/>
    <property type="match status" value="1"/>
</dbReference>
<dbReference type="PANTHER" id="PTHR45661">
    <property type="entry name" value="SURFACE ANTIGEN"/>
    <property type="match status" value="1"/>
</dbReference>
<dbReference type="GO" id="GO:0030313">
    <property type="term" value="C:cell envelope"/>
    <property type="evidence" value="ECO:0007669"/>
    <property type="project" value="UniProtKB-SubCell"/>
</dbReference>
<dbReference type="Gene3D" id="3.40.50.12480">
    <property type="match status" value="1"/>
</dbReference>
<dbReference type="Gene3D" id="2.60.120.260">
    <property type="entry name" value="Galactose-binding domain-like"/>
    <property type="match status" value="1"/>
</dbReference>
<accession>A0A2N5P9W1</accession>
<dbReference type="Pfam" id="PF02368">
    <property type="entry name" value="Big_2"/>
    <property type="match status" value="1"/>
</dbReference>
<keyword evidence="2" id="KW-0326">Glycosidase</keyword>
<sequence length="1757" mass="190925">MKKGKKGLALAMTLAVTMTSVPTAFALDGNAQPTKQPDNQLDQRDTKAISYKYTKLDQAPMKASVKASSENTPMQWSEGPANLAFDGDVNTGWHTDYNTHQGPYTIEWNLGGTYKIGKVEYTRKKTGASGIWKEIKIEVKNGETGSWQTAYNGTIAETADGASTDITFEPVDASDVKVTVVKSYDNPEGKYASAGEINVYSATKEVTLVNPIKILPEEGKTTTMKEGETQQFRYELTQEAEEAGGTVEWRVQDSSILKVDENGFVTAVSAGKGKVSANYKLGNTTYNTYIDVTVEKVETECTISLNGTQYKGMSLQEVVEQSKLTELTSVKFESGVIRDTDFDYLKKFNRLQWTLKEFSIGDDVKLRGLSGDAIPLNAFYASYPGYNIEKVYLGKNVKGMGMNAFGMCRSLISFEAPGLEEMHTTALNRVNGLAELNLPSLKVVNDPLFGNMSNSTTETVKLPAVTELDDDAFKYLGALKTLELGATPPSLSISSGELKFEKGVVDNLKLVIPEGALDAYKASPGYNAEQNTWYGIKLSEPQEEVHINATINGTAVDGASLEKAVEKSGVAVDAVTSLTINSGKVTQEDLAYLKSISRLETFEMNVGDNLQLIGMDGQPTTVLSKDTAVIEFAPKRAGSSRADMTTLTLGGITEIYNGGLKAYDSIETIHMPDVVTVGASAFGLGAWLETLDLSSAKTIGANAFNGCKRLESLTMNAVETLGEGSFKYTDALDSLTLPATIKNIEDIRFGICKNGNKSGAKITILATTPPTVDSAAFTGVSSVTRPATVTVPQGALAAYVAQVNPKADVAKVLKRQDINWNSLYLREEGSSLVEYKAKCGTWADQYAYVATGQTITADKLAALHKDDQKNLKENEELKGWNTKKDGSGDMVTAETVVSEEMTVYPVIGEKAEEIHITAKVNGGESLGGETLAKVVEKANTTAEGVTSLVIESGKVTQDDLATLKSMTRLTNLEMNLDGDLELIGAEGTATTVLPAELFIKSSLETVSLAGFTEIGESAFKDTKYLESVTIPNVTVIGAGAFANTARLESIELPAVTEIGASAFARAQKLETVTMPSVVTIGASAFERTLVEDVTLPATITSIGSRAFVGKPNGKRELHITIETATPPTIDGSFATHADAYVKVPDGSLGAYLPNLDLSKPFKNSGDTTWGGLRVIDNAQKLLTYHGVNSWDKMYAYVVSGTAITESRFPTTFENGDKILSGWNTSKDGTGTPVDANTVVTEDMTLYAQWSEPAVDLDVAVSYSNVDEAGETIWTNQDVTVTLTANEPVQDIEGWTRVSDTVLTKAYSQNGTYSVTVVSNDNQQKEVTYTVAGIDKQAPNVSVKGEGNGDRFRKITGIAVHDTEGVKELKVNDTVTEINSKYKYLTDIEKIGVKEGENTAVVVDQAGNEKTVTFHYDTVAPTFQWIVDNSKLEQSKEVRLETSEEIQLPGEGWSLKGQENGTYVYVKTFTANWKDKNFTVTDLAGNVSERQFVEVKRIDNSRPTVVELTQDITDWTNKDVTVTIKTSTDCVAPEGWKQVNKRTFTKVFNANGEYSVTLTSVTGVTGDAHLFSITNIDKEAPVIDYAAIEAANGYRKEIPVNEGEEYTEEKLVEMFTKPEWVSDNSGTATFKVDKWGLEHGLDGYQPFTSKTPGEYKVRFYAYDAAGNNSSFDVYVKVLEPEVPEVEERTTTVSYTVFIDGRVRTGQWTHTGTETGEFRFDLSMVKNLPASYELEEGEEGYRMLQYGDTTAVTFYLTTK</sequence>
<gene>
    <name evidence="5" type="ORF">CDL26_10425</name>
</gene>
<dbReference type="EMBL" id="NIHS01000017">
    <property type="protein sequence ID" value="PLT71930.1"/>
    <property type="molecule type" value="Genomic_DNA"/>
</dbReference>
<keyword evidence="3" id="KW-0732">Signal</keyword>
<name>A0A2N5P9W1_MEDGN</name>
<dbReference type="SUPFAM" id="SSF49373">
    <property type="entry name" value="Invasin/intimin cell-adhesion fragments"/>
    <property type="match status" value="1"/>
</dbReference>
<evidence type="ECO:0000256" key="3">
    <source>
        <dbReference type="SAM" id="SignalP"/>
    </source>
</evidence>
<dbReference type="PANTHER" id="PTHR45661:SF3">
    <property type="entry name" value="IG-LIKE DOMAIN-CONTAINING PROTEIN"/>
    <property type="match status" value="1"/>
</dbReference>
<protein>
    <recommendedName>
        <fullName evidence="4">F5/8 type C domain-containing protein</fullName>
    </recommendedName>
</protein>
<comment type="subcellular location">
    <subcellularLocation>
        <location evidence="1">Cell envelope</location>
    </subcellularLocation>
</comment>
<reference evidence="5 6" key="1">
    <citation type="journal article" date="2017" name="Genome Med.">
        <title>A novel Ruminococcus gnavus clade enriched in inflammatory bowel disease patients.</title>
        <authorList>
            <person name="Hall A.B."/>
            <person name="Yassour M."/>
            <person name="Sauk J."/>
            <person name="Garner A."/>
            <person name="Jiang X."/>
            <person name="Arthur T."/>
            <person name="Lagoudas G.K."/>
            <person name="Vatanen T."/>
            <person name="Fornelos N."/>
            <person name="Wilson R."/>
            <person name="Bertha M."/>
            <person name="Cohen M."/>
            <person name="Garber J."/>
            <person name="Khalili H."/>
            <person name="Gevers D."/>
            <person name="Ananthakrishnan A.N."/>
            <person name="Kugathasan S."/>
            <person name="Lander E.S."/>
            <person name="Blainey P."/>
            <person name="Vlamakis H."/>
            <person name="Xavier R.J."/>
            <person name="Huttenhower C."/>
        </authorList>
    </citation>
    <scope>NUCLEOTIDE SEQUENCE [LARGE SCALE GENOMIC DNA]</scope>
    <source>
        <strain evidence="5 6">RJX1124</strain>
    </source>
</reference>
<dbReference type="SUPFAM" id="SSF49785">
    <property type="entry name" value="Galactose-binding domain-like"/>
    <property type="match status" value="1"/>
</dbReference>
<keyword evidence="2" id="KW-0378">Hydrolase</keyword>
<dbReference type="Gene3D" id="3.80.10.10">
    <property type="entry name" value="Ribonuclease Inhibitor"/>
    <property type="match status" value="3"/>
</dbReference>
<evidence type="ECO:0000256" key="1">
    <source>
        <dbReference type="ARBA" id="ARBA00004196"/>
    </source>
</evidence>
<dbReference type="InterPro" id="IPR013378">
    <property type="entry name" value="InlB-like_B-rpt"/>
</dbReference>
<dbReference type="RefSeq" id="WP_101870900.1">
    <property type="nucleotide sequence ID" value="NZ_NIHS01000017.1"/>
</dbReference>
<dbReference type="SUPFAM" id="SSF52058">
    <property type="entry name" value="L domain-like"/>
    <property type="match status" value="1"/>
</dbReference>
<dbReference type="SMART" id="SM00635">
    <property type="entry name" value="BID_2"/>
    <property type="match status" value="1"/>
</dbReference>
<dbReference type="GO" id="GO:0016798">
    <property type="term" value="F:hydrolase activity, acting on glycosyl bonds"/>
    <property type="evidence" value="ECO:0007669"/>
    <property type="project" value="UniProtKB-KW"/>
</dbReference>
<evidence type="ECO:0000313" key="5">
    <source>
        <dbReference type="EMBL" id="PLT71930.1"/>
    </source>
</evidence>
<proteinExistence type="predicted"/>
<comment type="caution">
    <text evidence="5">The sequence shown here is derived from an EMBL/GenBank/DDBJ whole genome shotgun (WGS) entry which is preliminary data.</text>
</comment>
<evidence type="ECO:0000259" key="4">
    <source>
        <dbReference type="PROSITE" id="PS50022"/>
    </source>
</evidence>
<dbReference type="Proteomes" id="UP000234891">
    <property type="component" value="Unassembled WGS sequence"/>
</dbReference>
<dbReference type="InterPro" id="IPR003343">
    <property type="entry name" value="Big_2"/>
</dbReference>
<feature type="domain" description="F5/8 type C" evidence="4">
    <location>
        <begin position="48"/>
        <end position="202"/>
    </location>
</feature>
<dbReference type="InterPro" id="IPR008964">
    <property type="entry name" value="Invasin/intimin_cell_adhesion"/>
</dbReference>
<dbReference type="Gene3D" id="2.60.40.4270">
    <property type="entry name" value="Listeria-Bacteroides repeat domain"/>
    <property type="match status" value="1"/>
</dbReference>
<dbReference type="Pfam" id="PF00754">
    <property type="entry name" value="F5_F8_type_C"/>
    <property type="match status" value="1"/>
</dbReference>
<dbReference type="InterPro" id="IPR053139">
    <property type="entry name" value="Surface_bspA-like"/>
</dbReference>
<dbReference type="InterPro" id="IPR042229">
    <property type="entry name" value="Listeria/Bacterioides_rpt_sf"/>
</dbReference>
<feature type="signal peptide" evidence="3">
    <location>
        <begin position="1"/>
        <end position="26"/>
    </location>
</feature>
<organism evidence="5 6">
    <name type="scientific">Mediterraneibacter gnavus</name>
    <name type="common">Ruminococcus gnavus</name>
    <dbReference type="NCBI Taxonomy" id="33038"/>
    <lineage>
        <taxon>Bacteria</taxon>
        <taxon>Bacillati</taxon>
        <taxon>Bacillota</taxon>
        <taxon>Clostridia</taxon>
        <taxon>Lachnospirales</taxon>
        <taxon>Lachnospiraceae</taxon>
        <taxon>Mediterraneibacter</taxon>
    </lineage>
</organism>
<evidence type="ECO:0000313" key="6">
    <source>
        <dbReference type="Proteomes" id="UP000234891"/>
    </source>
</evidence>
<dbReference type="InterPro" id="IPR026906">
    <property type="entry name" value="LRR_5"/>
</dbReference>
<dbReference type="Pfam" id="PF13306">
    <property type="entry name" value="LRR_5"/>
    <property type="match status" value="3"/>
</dbReference>
<dbReference type="InterPro" id="IPR032675">
    <property type="entry name" value="LRR_dom_sf"/>
</dbReference>
<dbReference type="InterPro" id="IPR008979">
    <property type="entry name" value="Galactose-bd-like_sf"/>
</dbReference>
<evidence type="ECO:0000256" key="2">
    <source>
        <dbReference type="ARBA" id="ARBA00023295"/>
    </source>
</evidence>
<dbReference type="Gene3D" id="2.60.40.1080">
    <property type="match status" value="1"/>
</dbReference>
<feature type="chain" id="PRO_5014600574" description="F5/8 type C domain-containing protein" evidence="3">
    <location>
        <begin position="27"/>
        <end position="1757"/>
    </location>
</feature>